<keyword evidence="4" id="KW-1185">Reference proteome</keyword>
<protein>
    <recommendedName>
        <fullName evidence="2">Rho termination factor-like N-terminal domain-containing protein</fullName>
    </recommendedName>
</protein>
<dbReference type="SUPFAM" id="SSF68912">
    <property type="entry name" value="Rho N-terminal domain-like"/>
    <property type="match status" value="1"/>
</dbReference>
<dbReference type="InterPro" id="IPR036269">
    <property type="entry name" value="Rho_N_sf"/>
</dbReference>
<feature type="domain" description="Rho termination factor-like N-terminal" evidence="2">
    <location>
        <begin position="393"/>
        <end position="423"/>
    </location>
</feature>
<gene>
    <name evidence="3" type="ORF">ERUC_LOCUS37910</name>
</gene>
<evidence type="ECO:0000259" key="2">
    <source>
        <dbReference type="Pfam" id="PF07498"/>
    </source>
</evidence>
<dbReference type="InterPro" id="IPR011112">
    <property type="entry name" value="Rho-like_N"/>
</dbReference>
<sequence>MDDDDVDDLWGPPLVVKDDTFRKLPLRGCEFWFDFRTDVLEESFQIERYCELVWRILNEKKQVVEIDELDKDVASSGNGDIGGSSDSDKTLLSATLPDADTSSAKSSVDEDENTSSISDALTSETKGSTNDTEDARLKPHETEANDEITVEVVEDVDTSLSPVLESKIEVAEEHSCSSLVTHQVFDPIKQAPENKSPSATSHENNGGSTLTPLVETREKANATNEDGEVLKDEQQQKQSDSLQVIETASEPFTTESLLEMCEEPEKVSEALPCDDEKSKRSMPEAVKTVVKDEPIMNMLTETRVKIENTPLLNPSGAVLTKKRKRISNTSLIRNTKQKAEGGAGEVNTTPPTESKPKGPSVPPPLSASTLDLIDRIRQRCGKTMGEPVILLSELNDKTGKELRGIAKELKVTHYYKMKKEDLLQHCIMQLKLKLKLADCKEQRMES</sequence>
<comment type="caution">
    <text evidence="3">The sequence shown here is derived from an EMBL/GenBank/DDBJ whole genome shotgun (WGS) entry which is preliminary data.</text>
</comment>
<proteinExistence type="predicted"/>
<feature type="region of interest" description="Disordered" evidence="1">
    <location>
        <begin position="328"/>
        <end position="366"/>
    </location>
</feature>
<feature type="compositionally biased region" description="Basic and acidic residues" evidence="1">
    <location>
        <begin position="133"/>
        <end position="143"/>
    </location>
</feature>
<dbReference type="EMBL" id="CAKOAT010664042">
    <property type="protein sequence ID" value="CAH8385427.1"/>
    <property type="molecule type" value="Genomic_DNA"/>
</dbReference>
<dbReference type="Gene3D" id="1.10.720.10">
    <property type="match status" value="1"/>
</dbReference>
<feature type="region of interest" description="Disordered" evidence="1">
    <location>
        <begin position="97"/>
        <end position="147"/>
    </location>
</feature>
<evidence type="ECO:0000313" key="4">
    <source>
        <dbReference type="Proteomes" id="UP001642260"/>
    </source>
</evidence>
<evidence type="ECO:0000256" key="1">
    <source>
        <dbReference type="SAM" id="MobiDB-lite"/>
    </source>
</evidence>
<feature type="compositionally biased region" description="Polar residues" evidence="1">
    <location>
        <begin position="193"/>
        <end position="211"/>
    </location>
</feature>
<accession>A0ABC8LPI5</accession>
<feature type="compositionally biased region" description="Polar residues" evidence="1">
    <location>
        <begin position="114"/>
        <end position="130"/>
    </location>
</feature>
<name>A0ABC8LPI5_ERUVS</name>
<feature type="region of interest" description="Disordered" evidence="1">
    <location>
        <begin position="190"/>
        <end position="242"/>
    </location>
</feature>
<dbReference type="Proteomes" id="UP001642260">
    <property type="component" value="Unassembled WGS sequence"/>
</dbReference>
<reference evidence="3 4" key="1">
    <citation type="submission" date="2022-03" db="EMBL/GenBank/DDBJ databases">
        <authorList>
            <person name="Macdonald S."/>
            <person name="Ahmed S."/>
            <person name="Newling K."/>
        </authorList>
    </citation>
    <scope>NUCLEOTIDE SEQUENCE [LARGE SCALE GENOMIC DNA]</scope>
</reference>
<evidence type="ECO:0000313" key="3">
    <source>
        <dbReference type="EMBL" id="CAH8385427.1"/>
    </source>
</evidence>
<dbReference type="Pfam" id="PF07498">
    <property type="entry name" value="Rho_N"/>
    <property type="match status" value="1"/>
</dbReference>
<organism evidence="3 4">
    <name type="scientific">Eruca vesicaria subsp. sativa</name>
    <name type="common">Garden rocket</name>
    <name type="synonym">Eruca sativa</name>
    <dbReference type="NCBI Taxonomy" id="29727"/>
    <lineage>
        <taxon>Eukaryota</taxon>
        <taxon>Viridiplantae</taxon>
        <taxon>Streptophyta</taxon>
        <taxon>Embryophyta</taxon>
        <taxon>Tracheophyta</taxon>
        <taxon>Spermatophyta</taxon>
        <taxon>Magnoliopsida</taxon>
        <taxon>eudicotyledons</taxon>
        <taxon>Gunneridae</taxon>
        <taxon>Pentapetalae</taxon>
        <taxon>rosids</taxon>
        <taxon>malvids</taxon>
        <taxon>Brassicales</taxon>
        <taxon>Brassicaceae</taxon>
        <taxon>Brassiceae</taxon>
        <taxon>Eruca</taxon>
    </lineage>
</organism>
<dbReference type="AlphaFoldDB" id="A0ABC8LPI5"/>